<name>A0A9D1HP51_9FIRM</name>
<reference evidence="7" key="2">
    <citation type="journal article" date="2021" name="PeerJ">
        <title>Extensive microbial diversity within the chicken gut microbiome revealed by metagenomics and culture.</title>
        <authorList>
            <person name="Gilroy R."/>
            <person name="Ravi A."/>
            <person name="Getino M."/>
            <person name="Pursley I."/>
            <person name="Horton D.L."/>
            <person name="Alikhan N.F."/>
            <person name="Baker D."/>
            <person name="Gharbi K."/>
            <person name="Hall N."/>
            <person name="Watson M."/>
            <person name="Adriaenssens E.M."/>
            <person name="Foster-Nyarko E."/>
            <person name="Jarju S."/>
            <person name="Secka A."/>
            <person name="Antonio M."/>
            <person name="Oren A."/>
            <person name="Chaudhuri R.R."/>
            <person name="La Ragione R."/>
            <person name="Hildebrand F."/>
            <person name="Pallen M.J."/>
        </authorList>
    </citation>
    <scope>NUCLEOTIDE SEQUENCE</scope>
    <source>
        <strain evidence="7">CHK195-11698</strain>
    </source>
</reference>
<dbReference type="GO" id="GO:0016052">
    <property type="term" value="P:carbohydrate catabolic process"/>
    <property type="evidence" value="ECO:0007669"/>
    <property type="project" value="TreeGrafter"/>
</dbReference>
<keyword evidence="3 6" id="KW-0326">Glycosidase</keyword>
<gene>
    <name evidence="7" type="ORF">IAD15_02640</name>
</gene>
<dbReference type="InterPro" id="IPR033132">
    <property type="entry name" value="GH_1_N_CS"/>
</dbReference>
<dbReference type="PANTHER" id="PTHR10353">
    <property type="entry name" value="GLYCOSYL HYDROLASE"/>
    <property type="match status" value="1"/>
</dbReference>
<dbReference type="GO" id="GO:0005829">
    <property type="term" value="C:cytosol"/>
    <property type="evidence" value="ECO:0007669"/>
    <property type="project" value="TreeGrafter"/>
</dbReference>
<protein>
    <submittedName>
        <fullName evidence="7">Family 1 glycosylhydrolase</fullName>
    </submittedName>
</protein>
<feature type="active site" description="Nucleophile" evidence="4">
    <location>
        <position position="386"/>
    </location>
</feature>
<dbReference type="Proteomes" id="UP000824175">
    <property type="component" value="Unassembled WGS sequence"/>
</dbReference>
<accession>A0A9D1HP51</accession>
<dbReference type="EMBL" id="DVMJ01000018">
    <property type="protein sequence ID" value="HIU12949.1"/>
    <property type="molecule type" value="Genomic_DNA"/>
</dbReference>
<dbReference type="Pfam" id="PF00232">
    <property type="entry name" value="Glyco_hydro_1"/>
    <property type="match status" value="2"/>
</dbReference>
<evidence type="ECO:0000256" key="3">
    <source>
        <dbReference type="ARBA" id="ARBA00023295"/>
    </source>
</evidence>
<dbReference type="PANTHER" id="PTHR10353:SF122">
    <property type="entry name" value="6-PHOSPHO-BETA-GLUCOSIDASE ASCB-RELATED"/>
    <property type="match status" value="1"/>
</dbReference>
<dbReference type="InterPro" id="IPR018120">
    <property type="entry name" value="Glyco_hydro_1_AS"/>
</dbReference>
<evidence type="ECO:0000256" key="1">
    <source>
        <dbReference type="ARBA" id="ARBA00010838"/>
    </source>
</evidence>
<evidence type="ECO:0000256" key="2">
    <source>
        <dbReference type="ARBA" id="ARBA00022801"/>
    </source>
</evidence>
<evidence type="ECO:0000256" key="5">
    <source>
        <dbReference type="RuleBase" id="RU003690"/>
    </source>
</evidence>
<dbReference type="PRINTS" id="PR00131">
    <property type="entry name" value="GLHYDRLASE1"/>
</dbReference>
<dbReference type="GO" id="GO:0008422">
    <property type="term" value="F:beta-glucosidase activity"/>
    <property type="evidence" value="ECO:0007669"/>
    <property type="project" value="TreeGrafter"/>
</dbReference>
<dbReference type="PROSITE" id="PS00653">
    <property type="entry name" value="GLYCOSYL_HYDROL_F1_2"/>
    <property type="match status" value="1"/>
</dbReference>
<dbReference type="PROSITE" id="PS00572">
    <property type="entry name" value="GLYCOSYL_HYDROL_F1_1"/>
    <property type="match status" value="1"/>
</dbReference>
<comment type="caution">
    <text evidence="7">The sequence shown here is derived from an EMBL/GenBank/DDBJ whole genome shotgun (WGS) entry which is preliminary data.</text>
</comment>
<keyword evidence="2 6" id="KW-0378">Hydrolase</keyword>
<reference evidence="7" key="1">
    <citation type="submission" date="2020-10" db="EMBL/GenBank/DDBJ databases">
        <authorList>
            <person name="Gilroy R."/>
        </authorList>
    </citation>
    <scope>NUCLEOTIDE SEQUENCE</scope>
    <source>
        <strain evidence="7">CHK195-11698</strain>
    </source>
</reference>
<dbReference type="SUPFAM" id="SSF51445">
    <property type="entry name" value="(Trans)glycosidases"/>
    <property type="match status" value="1"/>
</dbReference>
<evidence type="ECO:0000256" key="4">
    <source>
        <dbReference type="PROSITE-ProRule" id="PRU10055"/>
    </source>
</evidence>
<dbReference type="AlphaFoldDB" id="A0A9D1HP51"/>
<proteinExistence type="inferred from homology"/>
<dbReference type="InterPro" id="IPR017853">
    <property type="entry name" value="GH"/>
</dbReference>
<sequence>MTLRTNFLWGGASAAHQYEGAYLEDGKGLCTFDALGGGSYTEPRQVTYMDEKGQVGAAAVDSSMTGPVPKLTRGYVDPNRYYPSHEATDFYHHWKEDIALMAQMGFKCYRMSIAWTRICPKGTEEINEAGLAFYDQIFDELRKYGIEPVVTLNHFDMPMYLADHWDGWLSRKVVDYFLFFCETVFKRYRGKVKYWMTFNEINVLSSWCQTGVHENNEANLAQAHHHILIASAKAVQLGHHIDPHNQIGMMVSYTPCYPLTCKPEDVLEAIQFNRQKEFYMDVQVRGYYPEYRCKELERKHISIAMAKDDLAILKAGTVDFIGFSYYMSTVAGTDPNVEKTQGNQFLGLKNPYLETSDWGWTVDPLGLRIALIQMYERYHLPLFVVENGLGAKDTVEESGAINDDYRIAYLRSHIQALKDAVRLDGVDVMGYTPWGCIDIVSAGTGEMAKRYGLVYVDKHDDGSGDLSRHPKKSFRWYQQVIRTNGEEL</sequence>
<evidence type="ECO:0000256" key="6">
    <source>
        <dbReference type="RuleBase" id="RU004468"/>
    </source>
</evidence>
<dbReference type="InterPro" id="IPR001360">
    <property type="entry name" value="Glyco_hydro_1"/>
</dbReference>
<dbReference type="Gene3D" id="3.20.20.80">
    <property type="entry name" value="Glycosidases"/>
    <property type="match status" value="1"/>
</dbReference>
<comment type="similarity">
    <text evidence="1 5">Belongs to the glycosyl hydrolase 1 family.</text>
</comment>
<evidence type="ECO:0000313" key="7">
    <source>
        <dbReference type="EMBL" id="HIU12949.1"/>
    </source>
</evidence>
<evidence type="ECO:0000313" key="8">
    <source>
        <dbReference type="Proteomes" id="UP000824175"/>
    </source>
</evidence>
<organism evidence="7 8">
    <name type="scientific">Candidatus Fimiplasma intestinipullorum</name>
    <dbReference type="NCBI Taxonomy" id="2840825"/>
    <lineage>
        <taxon>Bacteria</taxon>
        <taxon>Bacillati</taxon>
        <taxon>Bacillota</taxon>
        <taxon>Clostridia</taxon>
        <taxon>Eubacteriales</taxon>
        <taxon>Candidatus Fimiplasma</taxon>
    </lineage>
</organism>